<name>A0ACC3T0M4_LIPKO</name>
<evidence type="ECO:0000313" key="1">
    <source>
        <dbReference type="EMBL" id="KAK9237400.1"/>
    </source>
</evidence>
<keyword evidence="2" id="KW-1185">Reference proteome</keyword>
<comment type="caution">
    <text evidence="1">The sequence shown here is derived from an EMBL/GenBank/DDBJ whole genome shotgun (WGS) entry which is preliminary data.</text>
</comment>
<dbReference type="Proteomes" id="UP001433508">
    <property type="component" value="Unassembled WGS sequence"/>
</dbReference>
<gene>
    <name evidence="1" type="ORF">V1525DRAFT_160985</name>
</gene>
<evidence type="ECO:0000313" key="2">
    <source>
        <dbReference type="Proteomes" id="UP001433508"/>
    </source>
</evidence>
<dbReference type="EMBL" id="MU971369">
    <property type="protein sequence ID" value="KAK9237400.1"/>
    <property type="molecule type" value="Genomic_DNA"/>
</dbReference>
<protein>
    <submittedName>
        <fullName evidence="1">Uncharacterized protein</fullName>
    </submittedName>
</protein>
<reference evidence="2" key="1">
    <citation type="journal article" date="2024" name="Front. Bioeng. Biotechnol.">
        <title>Genome-scale model development and genomic sequencing of the oleaginous clade Lipomyces.</title>
        <authorList>
            <person name="Czajka J.J."/>
            <person name="Han Y."/>
            <person name="Kim J."/>
            <person name="Mondo S.J."/>
            <person name="Hofstad B.A."/>
            <person name="Robles A."/>
            <person name="Haridas S."/>
            <person name="Riley R."/>
            <person name="LaButti K."/>
            <person name="Pangilinan J."/>
            <person name="Andreopoulos W."/>
            <person name="Lipzen A."/>
            <person name="Yan J."/>
            <person name="Wang M."/>
            <person name="Ng V."/>
            <person name="Grigoriev I.V."/>
            <person name="Spatafora J.W."/>
            <person name="Magnuson J.K."/>
            <person name="Baker S.E."/>
            <person name="Pomraning K.R."/>
        </authorList>
    </citation>
    <scope>NUCLEOTIDE SEQUENCE [LARGE SCALE GENOMIC DNA]</scope>
    <source>
        <strain evidence="2">CBS 7786</strain>
    </source>
</reference>
<sequence length="209" mass="22216">MAAVTKYETPSPPPPYSVHSNTVGGNDACDRPPDRSGSSHKSKHSSRHASATDPIDRLDHSFGIGLEYHHEGPFDCASRARNSGPMAPIDALTRTNALALSAVPPAKIAEAVNNSRPIDGVAVPGQANVEYEAEDINVLDEFLNPMVAGRWPGEDFAAAGRGRRSSDATDVARKRSSSIRTACSSSSSSGKRRSWTFSRKTATVDDVGE</sequence>
<organism evidence="1 2">
    <name type="scientific">Lipomyces kononenkoae</name>
    <name type="common">Yeast</name>
    <dbReference type="NCBI Taxonomy" id="34357"/>
    <lineage>
        <taxon>Eukaryota</taxon>
        <taxon>Fungi</taxon>
        <taxon>Dikarya</taxon>
        <taxon>Ascomycota</taxon>
        <taxon>Saccharomycotina</taxon>
        <taxon>Lipomycetes</taxon>
        <taxon>Lipomycetales</taxon>
        <taxon>Lipomycetaceae</taxon>
        <taxon>Lipomyces</taxon>
    </lineage>
</organism>
<proteinExistence type="predicted"/>
<accession>A0ACC3T0M4</accession>